<dbReference type="Proteomes" id="UP000696573">
    <property type="component" value="Unassembled WGS sequence"/>
</dbReference>
<dbReference type="EMBL" id="CABFNQ020000528">
    <property type="protein sequence ID" value="CAH0017947.1"/>
    <property type="molecule type" value="Genomic_DNA"/>
</dbReference>
<dbReference type="AlphaFoldDB" id="A0A9N9YE89"/>
<proteinExistence type="predicted"/>
<sequence>MVAALFALRLVPRRLSAAVLLLLDDLPDNKIILVRTGVPIIQPGNMVALTHDDMQQDIKLEGFGLADFGANLNADQLRIAKASIRAYHECARYMTKKDQQTAATELKKWAFKGVTQPTQHKVVRRTDEKNKVDLWFMDCIYPGMVDSAKEKFTEYIGDLKEELRFL</sequence>
<evidence type="ECO:0000313" key="3">
    <source>
        <dbReference type="Proteomes" id="UP000696573"/>
    </source>
</evidence>
<evidence type="ECO:0000256" key="1">
    <source>
        <dbReference type="SAM" id="SignalP"/>
    </source>
</evidence>
<keyword evidence="1" id="KW-0732">Signal</keyword>
<organism evidence="2 3">
    <name type="scientific">Clonostachys rhizophaga</name>
    <dbReference type="NCBI Taxonomy" id="160324"/>
    <lineage>
        <taxon>Eukaryota</taxon>
        <taxon>Fungi</taxon>
        <taxon>Dikarya</taxon>
        <taxon>Ascomycota</taxon>
        <taxon>Pezizomycotina</taxon>
        <taxon>Sordariomycetes</taxon>
        <taxon>Hypocreomycetidae</taxon>
        <taxon>Hypocreales</taxon>
        <taxon>Bionectriaceae</taxon>
        <taxon>Clonostachys</taxon>
    </lineage>
</organism>
<feature type="chain" id="PRO_5040349219" evidence="1">
    <location>
        <begin position="18"/>
        <end position="166"/>
    </location>
</feature>
<name>A0A9N9YE89_9HYPO</name>
<accession>A0A9N9YE89</accession>
<reference evidence="2" key="1">
    <citation type="submission" date="2021-10" db="EMBL/GenBank/DDBJ databases">
        <authorList>
            <person name="Piombo E."/>
        </authorList>
    </citation>
    <scope>NUCLEOTIDE SEQUENCE</scope>
</reference>
<evidence type="ECO:0000313" key="2">
    <source>
        <dbReference type="EMBL" id="CAH0017947.1"/>
    </source>
</evidence>
<protein>
    <submittedName>
        <fullName evidence="2">Uncharacterized protein</fullName>
    </submittedName>
</protein>
<keyword evidence="3" id="KW-1185">Reference proteome</keyword>
<gene>
    <name evidence="2" type="ORF">CRHIZ90672A_00009984</name>
</gene>
<dbReference type="OrthoDB" id="10546541at2759"/>
<comment type="caution">
    <text evidence="2">The sequence shown here is derived from an EMBL/GenBank/DDBJ whole genome shotgun (WGS) entry which is preliminary data.</text>
</comment>
<feature type="signal peptide" evidence="1">
    <location>
        <begin position="1"/>
        <end position="17"/>
    </location>
</feature>